<feature type="compositionally biased region" description="Polar residues" evidence="16">
    <location>
        <begin position="1677"/>
        <end position="1689"/>
    </location>
</feature>
<feature type="region of interest" description="Disordered" evidence="16">
    <location>
        <begin position="365"/>
        <end position="400"/>
    </location>
</feature>
<dbReference type="GO" id="GO:0070403">
    <property type="term" value="F:NAD+ binding"/>
    <property type="evidence" value="ECO:0007669"/>
    <property type="project" value="InterPro"/>
</dbReference>
<feature type="region of interest" description="Disordered" evidence="16">
    <location>
        <begin position="1675"/>
        <end position="1696"/>
    </location>
</feature>
<evidence type="ECO:0000256" key="6">
    <source>
        <dbReference type="ARBA" id="ARBA00022833"/>
    </source>
</evidence>
<feature type="compositionally biased region" description="Low complexity" evidence="16">
    <location>
        <begin position="1806"/>
        <end position="1821"/>
    </location>
</feature>
<dbReference type="EnsemblMetazoa" id="AQUA006417-RA">
    <property type="protein sequence ID" value="AQUA006417-PA"/>
    <property type="gene ID" value="AQUA006417"/>
</dbReference>
<feature type="compositionally biased region" description="Basic and acidic residues" evidence="16">
    <location>
        <begin position="1065"/>
        <end position="1074"/>
    </location>
</feature>
<comment type="cofactor">
    <cofactor evidence="1">
        <name>Zn(2+)</name>
        <dbReference type="ChEBI" id="CHEBI:29105"/>
    </cofactor>
</comment>
<feature type="compositionally biased region" description="Basic and acidic residues" evidence="16">
    <location>
        <begin position="23"/>
        <end position="34"/>
    </location>
</feature>
<dbReference type="FunFam" id="2.20.28.200:FF:000002">
    <property type="entry name" value="NAD-dependent deacetylase sirtuin-7"/>
    <property type="match status" value="1"/>
</dbReference>
<keyword evidence="3" id="KW-0597">Phosphoprotein</keyword>
<evidence type="ECO:0000256" key="13">
    <source>
        <dbReference type="ARBA" id="ARBA00051399"/>
    </source>
</evidence>
<reference evidence="18" key="1">
    <citation type="submission" date="2020-05" db="UniProtKB">
        <authorList>
            <consortium name="EnsemblMetazoa"/>
        </authorList>
    </citation>
    <scope>IDENTIFICATION</scope>
    <source>
        <strain evidence="18">SANGQUA</strain>
    </source>
</reference>
<feature type="region of interest" description="Disordered" evidence="16">
    <location>
        <begin position="780"/>
        <end position="800"/>
    </location>
</feature>
<dbReference type="InterPro" id="IPR050134">
    <property type="entry name" value="NAD-dep_sirtuin_deacylases"/>
</dbReference>
<dbReference type="InterPro" id="IPR029035">
    <property type="entry name" value="DHS-like_NAD/FAD-binding_dom"/>
</dbReference>
<feature type="compositionally biased region" description="Basic residues" evidence="16">
    <location>
        <begin position="2218"/>
        <end position="2232"/>
    </location>
</feature>
<evidence type="ECO:0000256" key="15">
    <source>
        <dbReference type="PROSITE-ProRule" id="PRU00236"/>
    </source>
</evidence>
<feature type="compositionally biased region" description="Basic and acidic residues" evidence="16">
    <location>
        <begin position="2151"/>
        <end position="2172"/>
    </location>
</feature>
<feature type="compositionally biased region" description="Basic and acidic residues" evidence="16">
    <location>
        <begin position="927"/>
        <end position="939"/>
    </location>
</feature>
<dbReference type="GO" id="GO:0000785">
    <property type="term" value="C:chromatin"/>
    <property type="evidence" value="ECO:0007669"/>
    <property type="project" value="TreeGrafter"/>
</dbReference>
<dbReference type="VEuPathDB" id="VectorBase:AQUA006417"/>
<comment type="catalytic activity">
    <reaction evidence="12">
        <text>N(6)-succinyl-L-lysyl-[protein] + NAD(+) + H2O = 2''-O-succinyl-ADP-D-ribose + nicotinamide + L-lysyl-[protein]</text>
        <dbReference type="Rhea" id="RHEA:47668"/>
        <dbReference type="Rhea" id="RHEA-COMP:9752"/>
        <dbReference type="Rhea" id="RHEA-COMP:11877"/>
        <dbReference type="ChEBI" id="CHEBI:15377"/>
        <dbReference type="ChEBI" id="CHEBI:17154"/>
        <dbReference type="ChEBI" id="CHEBI:29969"/>
        <dbReference type="ChEBI" id="CHEBI:57540"/>
        <dbReference type="ChEBI" id="CHEBI:87830"/>
        <dbReference type="ChEBI" id="CHEBI:87832"/>
    </reaction>
    <physiologicalReaction direction="left-to-right" evidence="12">
        <dbReference type="Rhea" id="RHEA:47669"/>
    </physiologicalReaction>
</comment>
<feature type="region of interest" description="Disordered" evidence="16">
    <location>
        <begin position="14"/>
        <end position="34"/>
    </location>
</feature>
<feature type="compositionally biased region" description="Basic and acidic residues" evidence="16">
    <location>
        <begin position="1468"/>
        <end position="1485"/>
    </location>
</feature>
<dbReference type="CDD" id="cd01410">
    <property type="entry name" value="SIRT7"/>
    <property type="match status" value="1"/>
</dbReference>
<feature type="region of interest" description="Disordered" evidence="16">
    <location>
        <begin position="436"/>
        <end position="488"/>
    </location>
</feature>
<feature type="region of interest" description="Disordered" evidence="16">
    <location>
        <begin position="1262"/>
        <end position="1309"/>
    </location>
</feature>
<dbReference type="Pfam" id="PF02146">
    <property type="entry name" value="SIR2"/>
    <property type="match status" value="1"/>
</dbReference>
<comment type="catalytic activity">
    <reaction evidence="14">
        <text>N(6)-glutaryl-L-lysyl-[protein] + NAD(+) + H2O = 2''-O-glutaryl-ADP-D-ribose + nicotinamide + L-lysyl-[protein]</text>
        <dbReference type="Rhea" id="RHEA:47664"/>
        <dbReference type="Rhea" id="RHEA-COMP:9752"/>
        <dbReference type="Rhea" id="RHEA-COMP:11875"/>
        <dbReference type="ChEBI" id="CHEBI:15377"/>
        <dbReference type="ChEBI" id="CHEBI:17154"/>
        <dbReference type="ChEBI" id="CHEBI:29969"/>
        <dbReference type="ChEBI" id="CHEBI:57540"/>
        <dbReference type="ChEBI" id="CHEBI:87828"/>
        <dbReference type="ChEBI" id="CHEBI:87829"/>
    </reaction>
    <physiologicalReaction direction="left-to-right" evidence="14">
        <dbReference type="Rhea" id="RHEA:47665"/>
    </physiologicalReaction>
</comment>
<dbReference type="GO" id="GO:0097372">
    <property type="term" value="F:histone H3K18 deacetylase activity, NAD-dependent"/>
    <property type="evidence" value="ECO:0007669"/>
    <property type="project" value="TreeGrafter"/>
</dbReference>
<feature type="region of interest" description="Disordered" evidence="16">
    <location>
        <begin position="1438"/>
        <end position="1548"/>
    </location>
</feature>
<dbReference type="PANTHER" id="PTHR11085:SF1">
    <property type="entry name" value="NAD-DEPENDENT PROTEIN DEACETYLASE SIRTUIN-7"/>
    <property type="match status" value="1"/>
</dbReference>
<evidence type="ECO:0000256" key="10">
    <source>
        <dbReference type="ARBA" id="ARBA00043038"/>
    </source>
</evidence>
<feature type="binding site" evidence="15">
    <location>
        <position position="236"/>
    </location>
    <ligand>
        <name>Zn(2+)</name>
        <dbReference type="ChEBI" id="CHEBI:29105"/>
    </ligand>
</feature>
<evidence type="ECO:0000313" key="18">
    <source>
        <dbReference type="EnsemblMetazoa" id="AQUA006417-PA"/>
    </source>
</evidence>
<dbReference type="InterPro" id="IPR026590">
    <property type="entry name" value="Ssirtuin_cat_dom"/>
</dbReference>
<feature type="compositionally biased region" description="Polar residues" evidence="16">
    <location>
        <begin position="2191"/>
        <end position="2202"/>
    </location>
</feature>
<comment type="catalytic activity">
    <reaction evidence="11">
        <text>N(6)-decanoyl-L-lysyl-[protein] + NAD(+) + H2O = 2''-O-decanoyl-ADP-D-ribose + nicotinamide + L-lysyl-[protein]</text>
        <dbReference type="Rhea" id="RHEA:70631"/>
        <dbReference type="Rhea" id="RHEA-COMP:9752"/>
        <dbReference type="Rhea" id="RHEA-COMP:17932"/>
        <dbReference type="ChEBI" id="CHEBI:15377"/>
        <dbReference type="ChEBI" id="CHEBI:17154"/>
        <dbReference type="ChEBI" id="CHEBI:29969"/>
        <dbReference type="ChEBI" id="CHEBI:57540"/>
        <dbReference type="ChEBI" id="CHEBI:143222"/>
        <dbReference type="ChEBI" id="CHEBI:189688"/>
    </reaction>
    <physiologicalReaction direction="left-to-right" evidence="11">
        <dbReference type="Rhea" id="RHEA:70632"/>
    </physiologicalReaction>
</comment>
<keyword evidence="7" id="KW-0520">NAD</keyword>
<feature type="binding site" evidence="15">
    <location>
        <position position="206"/>
    </location>
    <ligand>
        <name>Zn(2+)</name>
        <dbReference type="ChEBI" id="CHEBI:29105"/>
    </ligand>
</feature>
<dbReference type="Proteomes" id="UP000076407">
    <property type="component" value="Unassembled WGS sequence"/>
</dbReference>
<feature type="binding site" evidence="15">
    <location>
        <position position="203"/>
    </location>
    <ligand>
        <name>Zn(2+)</name>
        <dbReference type="ChEBI" id="CHEBI:29105"/>
    </ligand>
</feature>
<evidence type="ECO:0000256" key="3">
    <source>
        <dbReference type="ARBA" id="ARBA00022553"/>
    </source>
</evidence>
<feature type="compositionally biased region" description="Polar residues" evidence="16">
    <location>
        <begin position="1358"/>
        <end position="1369"/>
    </location>
</feature>
<evidence type="ECO:0000259" key="17">
    <source>
        <dbReference type="PROSITE" id="PS50305"/>
    </source>
</evidence>
<dbReference type="GO" id="GO:0010468">
    <property type="term" value="P:regulation of gene expression"/>
    <property type="evidence" value="ECO:0007669"/>
    <property type="project" value="UniProtKB-ARBA"/>
</dbReference>
<feature type="binding site" evidence="15">
    <location>
        <position position="233"/>
    </location>
    <ligand>
        <name>Zn(2+)</name>
        <dbReference type="ChEBI" id="CHEBI:29105"/>
    </ligand>
</feature>
<feature type="compositionally biased region" description="Low complexity" evidence="16">
    <location>
        <begin position="471"/>
        <end position="480"/>
    </location>
</feature>
<feature type="compositionally biased region" description="Basic and acidic residues" evidence="16">
    <location>
        <begin position="1370"/>
        <end position="1388"/>
    </location>
</feature>
<dbReference type="PANTHER" id="PTHR11085">
    <property type="entry name" value="NAD-DEPENDENT PROTEIN DEACYLASE SIRTUIN-5, MITOCHONDRIAL-RELATED"/>
    <property type="match status" value="1"/>
</dbReference>
<dbReference type="PROSITE" id="PS50305">
    <property type="entry name" value="SIRTUIN"/>
    <property type="match status" value="1"/>
</dbReference>
<evidence type="ECO:0000256" key="7">
    <source>
        <dbReference type="ARBA" id="ARBA00023027"/>
    </source>
</evidence>
<protein>
    <recommendedName>
        <fullName evidence="2">protein acetyllysine N-acetyltransferase</fullName>
        <ecNumber evidence="2">2.3.1.286</ecNumber>
    </recommendedName>
    <alternativeName>
        <fullName evidence="10">Regulatory protein SIR2 homolog 7</fullName>
    </alternativeName>
    <alternativeName>
        <fullName evidence="9">SIR2-like protein 7</fullName>
    </alternativeName>
</protein>
<feature type="domain" description="Deacetylase sirtuin-type" evidence="17">
    <location>
        <begin position="90"/>
        <end position="337"/>
    </location>
</feature>
<evidence type="ECO:0000256" key="11">
    <source>
        <dbReference type="ARBA" id="ARBA00050237"/>
    </source>
</evidence>
<feature type="compositionally biased region" description="Basic and acidic residues" evidence="16">
    <location>
        <begin position="385"/>
        <end position="394"/>
    </location>
</feature>
<evidence type="ECO:0000313" key="19">
    <source>
        <dbReference type="Proteomes" id="UP000076407"/>
    </source>
</evidence>
<organism evidence="18 19">
    <name type="scientific">Anopheles quadriannulatus</name>
    <name type="common">Mosquito</name>
    <dbReference type="NCBI Taxonomy" id="34691"/>
    <lineage>
        <taxon>Eukaryota</taxon>
        <taxon>Metazoa</taxon>
        <taxon>Ecdysozoa</taxon>
        <taxon>Arthropoda</taxon>
        <taxon>Hexapoda</taxon>
        <taxon>Insecta</taxon>
        <taxon>Pterygota</taxon>
        <taxon>Neoptera</taxon>
        <taxon>Endopterygota</taxon>
        <taxon>Diptera</taxon>
        <taxon>Nematocera</taxon>
        <taxon>Culicoidea</taxon>
        <taxon>Culicidae</taxon>
        <taxon>Anophelinae</taxon>
        <taxon>Anopheles</taxon>
    </lineage>
</organism>
<feature type="compositionally biased region" description="Polar residues" evidence="16">
    <location>
        <begin position="786"/>
        <end position="800"/>
    </location>
</feature>
<dbReference type="GO" id="GO:0140861">
    <property type="term" value="P:DNA repair-dependent chromatin remodeling"/>
    <property type="evidence" value="ECO:0007669"/>
    <property type="project" value="UniProtKB-ARBA"/>
</dbReference>
<feature type="compositionally biased region" description="Polar residues" evidence="16">
    <location>
        <begin position="1088"/>
        <end position="1101"/>
    </location>
</feature>
<feature type="compositionally biased region" description="Polar residues" evidence="16">
    <location>
        <begin position="1446"/>
        <end position="1457"/>
    </location>
</feature>
<dbReference type="STRING" id="34691.A0A182X9C8"/>
<evidence type="ECO:0000256" key="12">
    <source>
        <dbReference type="ARBA" id="ARBA00051105"/>
    </source>
</evidence>
<evidence type="ECO:0000256" key="9">
    <source>
        <dbReference type="ARBA" id="ARBA00041832"/>
    </source>
</evidence>
<dbReference type="GO" id="GO:0005634">
    <property type="term" value="C:nucleus"/>
    <property type="evidence" value="ECO:0007669"/>
    <property type="project" value="TreeGrafter"/>
</dbReference>
<feature type="compositionally biased region" description="Polar residues" evidence="16">
    <location>
        <begin position="454"/>
        <end position="470"/>
    </location>
</feature>
<feature type="region of interest" description="Disordered" evidence="16">
    <location>
        <begin position="891"/>
        <end position="943"/>
    </location>
</feature>
<dbReference type="Gene3D" id="2.20.28.200">
    <property type="match status" value="1"/>
</dbReference>
<dbReference type="EC" id="2.3.1.286" evidence="2"/>
<evidence type="ECO:0000256" key="14">
    <source>
        <dbReference type="ARBA" id="ARBA00052763"/>
    </source>
</evidence>
<evidence type="ECO:0000256" key="16">
    <source>
        <dbReference type="SAM" id="MobiDB-lite"/>
    </source>
</evidence>
<feature type="region of interest" description="Disordered" evidence="16">
    <location>
        <begin position="2115"/>
        <end position="2232"/>
    </location>
</feature>
<dbReference type="InterPro" id="IPR003000">
    <property type="entry name" value="Sirtuin"/>
</dbReference>
<evidence type="ECO:0000256" key="4">
    <source>
        <dbReference type="ARBA" id="ARBA00022679"/>
    </source>
</evidence>
<dbReference type="SUPFAM" id="SSF52467">
    <property type="entry name" value="DHS-like NAD/FAD-binding domain"/>
    <property type="match status" value="1"/>
</dbReference>
<comment type="catalytic activity">
    <reaction evidence="13">
        <text>N(6)-propanoyl-L-lysyl-[protein] + NAD(+) + H2O = 3''-O-propanoyl-ADP-D-ribose + nicotinamide + L-lysyl-[protein]</text>
        <dbReference type="Rhea" id="RHEA:23500"/>
        <dbReference type="Rhea" id="RHEA-COMP:9752"/>
        <dbReference type="Rhea" id="RHEA-COMP:13758"/>
        <dbReference type="ChEBI" id="CHEBI:15377"/>
        <dbReference type="ChEBI" id="CHEBI:17154"/>
        <dbReference type="ChEBI" id="CHEBI:29969"/>
        <dbReference type="ChEBI" id="CHEBI:57540"/>
        <dbReference type="ChEBI" id="CHEBI:138019"/>
        <dbReference type="ChEBI" id="CHEBI:145015"/>
    </reaction>
    <physiologicalReaction direction="left-to-right" evidence="13">
        <dbReference type="Rhea" id="RHEA:23501"/>
    </physiologicalReaction>
</comment>
<keyword evidence="5 15" id="KW-0479">Metal-binding</keyword>
<keyword evidence="19" id="KW-1185">Reference proteome</keyword>
<evidence type="ECO:0000256" key="8">
    <source>
        <dbReference type="ARBA" id="ARBA00038170"/>
    </source>
</evidence>
<feature type="compositionally biased region" description="Basic and acidic residues" evidence="16">
    <location>
        <begin position="1020"/>
        <end position="1030"/>
    </location>
</feature>
<dbReference type="GO" id="GO:0035861">
    <property type="term" value="C:site of double-strand break"/>
    <property type="evidence" value="ECO:0007669"/>
    <property type="project" value="UniProtKB-ARBA"/>
</dbReference>
<feature type="compositionally biased region" description="Basic and acidic residues" evidence="16">
    <location>
        <begin position="891"/>
        <end position="920"/>
    </location>
</feature>
<dbReference type="GO" id="GO:0046872">
    <property type="term" value="F:metal ion binding"/>
    <property type="evidence" value="ECO:0007669"/>
    <property type="project" value="UniProtKB-KW"/>
</dbReference>
<feature type="region of interest" description="Disordered" evidence="16">
    <location>
        <begin position="1325"/>
        <end position="1406"/>
    </location>
</feature>
<sequence length="2232" mass="246045">MRMKGITLSAILEQGATRRRKSPPKEECPKKQKRDSWRKIAAVLNKCESKRTHDEVRLLESEPEVVKQILERRKRNVEYKERVLETEDEPEIIEKKALKLAQAIAKANHLIVYTGAGISTSAKIPDYRGSQGIWTLLEQGKDIGEYDLSLADPTYTHMALFELHRRGILKHVLSQNCDGLHLRSGLPRFSLSEVHGNMYVEVCKQCKPNAEYWRLFDTTQFTARHYHKTNRRCRRCGGPLIDTIVHFGERGQLKWPLNWAGVTPHTEKTDLILCIGSSLKVLRKYTWLWATDRPIKKRPKIFIINLQWTPKDKVSTLKINGKCDQVMMLVMKHLNIDVPVYNRLKDPIFAHATLLLADEQHTASQPMLKKTTATTKEENTEESASSEREKETKPEANLSASTCASAQQMYLNNLILAQQQKISTNYNILLSTAGRSESRGSLGPGHLPPLVPCLTTSSGADQTKSEPNNNPTTSSESKAPPSSPPANVIKIDTASNLFGNLRHVLTTMHSVGCSGLLDSKPRPVEEAEKPVQVPVPLLLQSGVTLVQQQVKAESKNIPEKSASNSGLLNKLPLCNNIQLIVKPVVVTNPPPGLVPLNQHRPENVNPSSSFVASGTAVNEAESKVNSVPKVEPIEETPEGCKTVPEKLLQECVTEHDAGNVKSENTLVSDDVKDQNAFAAISSELQRTEGNKNENIAVTAPEPIQIKLECTQENGMREEIPAMDEGMDKPTCVKDECLVDTSISTTSVPNECVDGHERVNSFERHSLGTKQEDITKIEPKIEENKSSENTLDSNPEMSGNAHETVTASCTEPAMELLADNINELKCWKHEENAVSYPDIIECITIDSSSSESNSGENQEIDFDANIPCFAVGTSTVCSASGPTLVTVMNERSEHTEQLGVQETKHEEEERKDDDKMVKEELLPTPHPDNTKEGEKSDKESCIGSDIKPIGTLSMFVENDNFVGNENMASNSGAISNAIVACELDELRHSATTNVESEDESSFSRSFPEYEQKPISPSHSPKNNEDQIDCRTDGSSQKGHLRILSKETGPPNHSQELDEPVSGSSKESSKQEKAEFPNEPTPDTSEDSKASNMKDSLSETTNSPDEDVISSQEHEAALNAENVIDCETYEPSKIVDEVTKTDPQTETVVEDLSVGEISAKGNSNCKAGQMPSRHEQNHCTTVNHSDQLEVSKLCDVSNMIKNKDDRTSSTEEETATVNAEQEIPIRKSFGGAEAMIDLGSEESWRRYETFDDIEMIPTDLFVTPTKEPKSVNATANTDSTRDDDPDWKDEKVQHDSSEEEVVCHRPTDTKTDTEIVQSNAFSNVMLQSSDVESKTILAPQSIDADEKDHHSKDICGELTSVESNDVGSLSPESKRLEEDALDNDDCRNESEQESSVSDVPLKYEPGNSPQVTEISARLVTRNACSPLKSECYQQHIDLTASDPELDQAGTTRNNDQIETISAMDETEEGSANKRTSEEELPSEHPETSTDVLPMDQDERSSNFIPQPLDEHALNEKEPNEQMDDTNRKGDSMSIESDNFAEPSTKDFPSNRSDIQEHIEQSTAKEIAMSSDYDTLIQPSTERNNPETLECIAKSTECAPQQSSQLKPTPQQNMVKVVLSNSALLELYEAAPRFTEVYPPALKLIAPIKYQLPPQVAAKIAEPVIDLTEDEVPKNDKTDVVNQEEQNSTQPPVTVHAPASKPMPMPSALLLTAPMHCNALKVTPAPNGAGHIIPPTPTASVGMTPSFIPFQAALTPNATGVAAYMLKNNSFISTQARFPNLLGFPTGMGTNLVLLTSPLKSQIVPDNVPTSACSSTTATPTTPAKSFRLESDEQTDDDDESRVKQRRSKRLESVRLHKQLATPEKTDSDTDTTIDQSPRERRRSNRSSRSLDGANESDEMGESSCGGGGGRSRSFRIRRKPEFLNIKHPEKKKKRSNDESSEMATCSKPAASEHVTTTAATTSTTAGRLFTIAAPVGYFQAPFAATIGTSSNAAIISQQEKYKRILTYYKTAIQQHQQQTSTANAALPQWYDVNYAYSGLHSIIHPPPPDVNLWGCGSTLKLEPQQPLEIECKFCFENYSQHSCQFYPPQPAEFTVKAYRRGMPVVCECCDFSDGESEKYPPDMPEAAASSLASTSKAPAGDGGKTISSSSAVERTDLLEHKRRPLADEESKEANARVTKRAKCESESAVGDSASPSTVTKNGTNGAVHRPKVKPGWYGKGYRKHLRRKKRTSQG</sequence>
<accession>A0A182X9C8</accession>
<feature type="region of interest" description="Disordered" evidence="16">
    <location>
        <begin position="989"/>
        <end position="1123"/>
    </location>
</feature>
<evidence type="ECO:0000256" key="2">
    <source>
        <dbReference type="ARBA" id="ARBA00012928"/>
    </source>
</evidence>
<name>A0A182X9C8_ANOQN</name>
<feature type="active site" description="Proton acceptor" evidence="15">
    <location>
        <position position="195"/>
    </location>
</feature>
<evidence type="ECO:0000256" key="5">
    <source>
        <dbReference type="ARBA" id="ARBA00022723"/>
    </source>
</evidence>
<evidence type="ECO:0000256" key="1">
    <source>
        <dbReference type="ARBA" id="ARBA00001947"/>
    </source>
</evidence>
<feature type="compositionally biased region" description="Low complexity" evidence="16">
    <location>
        <begin position="2124"/>
        <end position="2137"/>
    </location>
</feature>
<keyword evidence="6 15" id="KW-0862">Zinc</keyword>
<dbReference type="FunFam" id="3.40.50.1220:FF:000038">
    <property type="entry name" value="NAD-dependent protein deacetylase sirtuin-6 isoform X2"/>
    <property type="match status" value="1"/>
</dbReference>
<proteinExistence type="inferred from homology"/>
<dbReference type="Gene3D" id="3.40.50.1220">
    <property type="entry name" value="TPP-binding domain"/>
    <property type="match status" value="1"/>
</dbReference>
<keyword evidence="4" id="KW-0808">Transferase</keyword>
<feature type="region of interest" description="Disordered" evidence="16">
    <location>
        <begin position="1805"/>
        <end position="1957"/>
    </location>
</feature>
<comment type="similarity">
    <text evidence="8">Belongs to the sirtuin family. Class IV subfamily.</text>
</comment>
<feature type="compositionally biased region" description="Basic and acidic residues" evidence="16">
    <location>
        <begin position="1342"/>
        <end position="1353"/>
    </location>
</feature>
<feature type="compositionally biased region" description="Basic and acidic residues" evidence="16">
    <location>
        <begin position="1506"/>
        <end position="1528"/>
    </location>
</feature>
<feature type="compositionally biased region" description="Basic and acidic residues" evidence="16">
    <location>
        <begin position="1286"/>
        <end position="1309"/>
    </location>
</feature>